<evidence type="ECO:0000313" key="1">
    <source>
        <dbReference type="EnsemblProtists" id="HpaP800309"/>
    </source>
</evidence>
<accession>M4B212</accession>
<organism evidence="1 2">
    <name type="scientific">Hyaloperonospora arabidopsidis (strain Emoy2)</name>
    <name type="common">Downy mildew agent</name>
    <name type="synonym">Peronospora arabidopsidis</name>
    <dbReference type="NCBI Taxonomy" id="559515"/>
    <lineage>
        <taxon>Eukaryota</taxon>
        <taxon>Sar</taxon>
        <taxon>Stramenopiles</taxon>
        <taxon>Oomycota</taxon>
        <taxon>Peronosporomycetes</taxon>
        <taxon>Peronosporales</taxon>
        <taxon>Peronosporaceae</taxon>
        <taxon>Hyaloperonospora</taxon>
    </lineage>
</organism>
<dbReference type="InParanoid" id="M4B212"/>
<dbReference type="Proteomes" id="UP000011713">
    <property type="component" value="Unassembled WGS sequence"/>
</dbReference>
<protein>
    <submittedName>
        <fullName evidence="1">Uncharacterized protein</fullName>
    </submittedName>
</protein>
<dbReference type="AlphaFoldDB" id="M4B212"/>
<keyword evidence="2" id="KW-1185">Reference proteome</keyword>
<evidence type="ECO:0000313" key="2">
    <source>
        <dbReference type="Proteomes" id="UP000011713"/>
    </source>
</evidence>
<name>M4B212_HYAAE</name>
<dbReference type="EnsemblProtists" id="HpaT800309">
    <property type="protein sequence ID" value="HpaP800309"/>
    <property type="gene ID" value="HpaG800309"/>
</dbReference>
<proteinExistence type="predicted"/>
<dbReference type="EMBL" id="JH597777">
    <property type="status" value="NOT_ANNOTATED_CDS"/>
    <property type="molecule type" value="Genomic_DNA"/>
</dbReference>
<reference evidence="1" key="2">
    <citation type="submission" date="2015-06" db="UniProtKB">
        <authorList>
            <consortium name="EnsemblProtists"/>
        </authorList>
    </citation>
    <scope>IDENTIFICATION</scope>
    <source>
        <strain evidence="1">Emoy2</strain>
    </source>
</reference>
<sequence>MKSTAPSIIQQVWCCLCDRIAQSNSGASCVRIDPGTSVMLSTSLPESQYWTSRSNILAICLRSVHSWAQVGKRSSPLFDWIRSTSTALASTVVVRKRWYKETLFEQFIRQAGEVASLHDNVLMKSSCQTIARASKQASSTAARLNEFDHTPFAHKKKTPTASTSTRVRVPSTISNSVLESYIRIWCLSDVNQQASELVRRKEIQTCPATK</sequence>
<reference evidence="2" key="1">
    <citation type="journal article" date="2010" name="Science">
        <title>Signatures of adaptation to obligate biotrophy in the Hyaloperonospora arabidopsidis genome.</title>
        <authorList>
            <person name="Baxter L."/>
            <person name="Tripathy S."/>
            <person name="Ishaque N."/>
            <person name="Boot N."/>
            <person name="Cabral A."/>
            <person name="Kemen E."/>
            <person name="Thines M."/>
            <person name="Ah-Fong A."/>
            <person name="Anderson R."/>
            <person name="Badejoko W."/>
            <person name="Bittner-Eddy P."/>
            <person name="Boore J.L."/>
            <person name="Chibucos M.C."/>
            <person name="Coates M."/>
            <person name="Dehal P."/>
            <person name="Delehaunty K."/>
            <person name="Dong S."/>
            <person name="Downton P."/>
            <person name="Dumas B."/>
            <person name="Fabro G."/>
            <person name="Fronick C."/>
            <person name="Fuerstenberg S.I."/>
            <person name="Fulton L."/>
            <person name="Gaulin E."/>
            <person name="Govers F."/>
            <person name="Hughes L."/>
            <person name="Humphray S."/>
            <person name="Jiang R.H."/>
            <person name="Judelson H."/>
            <person name="Kamoun S."/>
            <person name="Kyung K."/>
            <person name="Meijer H."/>
            <person name="Minx P."/>
            <person name="Morris P."/>
            <person name="Nelson J."/>
            <person name="Phuntumart V."/>
            <person name="Qutob D."/>
            <person name="Rehmany A."/>
            <person name="Rougon-Cardoso A."/>
            <person name="Ryden P."/>
            <person name="Torto-Alalibo T."/>
            <person name="Studholme D."/>
            <person name="Wang Y."/>
            <person name="Win J."/>
            <person name="Wood J."/>
            <person name="Clifton S.W."/>
            <person name="Rogers J."/>
            <person name="Van den Ackerveken G."/>
            <person name="Jones J.D."/>
            <person name="McDowell J.M."/>
            <person name="Beynon J."/>
            <person name="Tyler B.M."/>
        </authorList>
    </citation>
    <scope>NUCLEOTIDE SEQUENCE [LARGE SCALE GENOMIC DNA]</scope>
    <source>
        <strain evidence="2">Emoy2</strain>
    </source>
</reference>
<dbReference type="VEuPathDB" id="FungiDB:HpaG800309"/>
<dbReference type="HOGENOM" id="CLU_1312267_0_0_1"/>